<feature type="domain" description="Glycosyl hydrolase family 13 catalytic" evidence="5">
    <location>
        <begin position="47"/>
        <end position="474"/>
    </location>
</feature>
<dbReference type="InterPro" id="IPR017853">
    <property type="entry name" value="GH"/>
</dbReference>
<keyword evidence="3" id="KW-0378">Hydrolase</keyword>
<name>A0A937DIS6_9BACT</name>
<comment type="similarity">
    <text evidence="1 2">Belongs to the glycosyl hydrolase 13 family.</text>
</comment>
<keyword evidence="4" id="KW-0732">Signal</keyword>
<dbReference type="GO" id="GO:0043169">
    <property type="term" value="F:cation binding"/>
    <property type="evidence" value="ECO:0007669"/>
    <property type="project" value="InterPro"/>
</dbReference>
<dbReference type="PANTHER" id="PTHR10357">
    <property type="entry name" value="ALPHA-AMYLASE FAMILY MEMBER"/>
    <property type="match status" value="1"/>
</dbReference>
<keyword evidence="3" id="KW-0119">Carbohydrate metabolism</keyword>
<organism evidence="6 7">
    <name type="scientific">Marivirga atlantica</name>
    <dbReference type="NCBI Taxonomy" id="1548457"/>
    <lineage>
        <taxon>Bacteria</taxon>
        <taxon>Pseudomonadati</taxon>
        <taxon>Bacteroidota</taxon>
        <taxon>Cytophagia</taxon>
        <taxon>Cytophagales</taxon>
        <taxon>Marivirgaceae</taxon>
        <taxon>Marivirga</taxon>
    </lineage>
</organism>
<protein>
    <recommendedName>
        <fullName evidence="3">Alpha-amylase</fullName>
        <ecNumber evidence="3">3.2.1.1</ecNumber>
    </recommendedName>
</protein>
<proteinExistence type="inferred from homology"/>
<keyword evidence="3" id="KW-0326">Glycosidase</keyword>
<dbReference type="InterPro" id="IPR006047">
    <property type="entry name" value="GH13_cat_dom"/>
</dbReference>
<evidence type="ECO:0000259" key="5">
    <source>
        <dbReference type="SMART" id="SM00642"/>
    </source>
</evidence>
<dbReference type="PROSITE" id="PS51257">
    <property type="entry name" value="PROKAR_LIPOPROTEIN"/>
    <property type="match status" value="1"/>
</dbReference>
<dbReference type="EMBL" id="JAERQG010000002">
    <property type="protein sequence ID" value="MBL0765275.1"/>
    <property type="molecule type" value="Genomic_DNA"/>
</dbReference>
<gene>
    <name evidence="6" type="ORF">JKP34_08450</name>
</gene>
<accession>A0A937DIS6</accession>
<keyword evidence="7" id="KW-1185">Reference proteome</keyword>
<dbReference type="PRINTS" id="PR00110">
    <property type="entry name" value="ALPHAAMYLASE"/>
</dbReference>
<comment type="caution">
    <text evidence="6">The sequence shown here is derived from an EMBL/GenBank/DDBJ whole genome shotgun (WGS) entry which is preliminary data.</text>
</comment>
<dbReference type="SUPFAM" id="SSF51445">
    <property type="entry name" value="(Trans)glycosidases"/>
    <property type="match status" value="1"/>
</dbReference>
<evidence type="ECO:0000256" key="1">
    <source>
        <dbReference type="ARBA" id="ARBA00008061"/>
    </source>
</evidence>
<dbReference type="Pfam" id="PF00128">
    <property type="entry name" value="Alpha-amylase"/>
    <property type="match status" value="1"/>
</dbReference>
<evidence type="ECO:0000256" key="2">
    <source>
        <dbReference type="RuleBase" id="RU003615"/>
    </source>
</evidence>
<reference evidence="6" key="1">
    <citation type="submission" date="2021-01" db="EMBL/GenBank/DDBJ databases">
        <title>Marivirga sp. nov., isolated from intertidal surface sediments.</title>
        <authorList>
            <person name="Zhang M."/>
        </authorList>
    </citation>
    <scope>NUCLEOTIDE SEQUENCE</scope>
    <source>
        <strain evidence="6">SM1354</strain>
    </source>
</reference>
<dbReference type="InterPro" id="IPR006046">
    <property type="entry name" value="Alpha_amylase"/>
</dbReference>
<dbReference type="SMART" id="SM00642">
    <property type="entry name" value="Aamy"/>
    <property type="match status" value="1"/>
</dbReference>
<dbReference type="RefSeq" id="WP_201919737.1">
    <property type="nucleotide sequence ID" value="NZ_JAERQG010000002.1"/>
</dbReference>
<dbReference type="Proteomes" id="UP000642920">
    <property type="component" value="Unassembled WGS sequence"/>
</dbReference>
<dbReference type="GO" id="GO:0004556">
    <property type="term" value="F:alpha-amylase activity"/>
    <property type="evidence" value="ECO:0007669"/>
    <property type="project" value="UniProtKB-UniRule"/>
</dbReference>
<dbReference type="EC" id="3.2.1.1" evidence="3"/>
<sequence>MKKLNQLVLLLLTILFACQQTNEKSDFSQEKTELKAPFLWENATVYFMLTDRFNNADSTNEQNYGRKADGAPLRSFMGGDIKGVTEKIKDGYFDRLGVNAIWMTPVVEQIHGYVDEGTGKSYGFHGYWAKDWTALDKNFGDMETYSEFVKTAHEHGIRVIMDVVLNHTGPVTPDDPQWPESWVRTSPSCNYQNYESTVSCTLVENLPDILTAKEEEVALPQQLINKWKAEGRYEKEVAELDAFFKRTGYPRAPKYYLIKWLADYVREFGIDGFRIDTAKHVEAGVWGELYKELLQALKDWKAEHPEEKLDDKDFYMLGEVYGYSIHNGLNYGYDGDTLVNFYDQGFKSIINFSLKYEVKEKTADKLFSEYAAILNNGELKGNTVLNYLASHDDHHPFDADRTNVFETANYLMLTPGSAQIYYGDESARKLNAEAEGDAKLRSFMNWNEIEDNAQREGYTIKEVLAHYQKLGQFRKNHPSVGAGEHQMLNESPYVFKRSFSKGNYTDVVVVSMEPNLNELSVENVFTEGTKVRNYYTGEETVVEDGKVNLERKGRLILLEKI</sequence>
<feature type="signal peptide" evidence="4">
    <location>
        <begin position="1"/>
        <end position="19"/>
    </location>
</feature>
<evidence type="ECO:0000313" key="7">
    <source>
        <dbReference type="Proteomes" id="UP000642920"/>
    </source>
</evidence>
<evidence type="ECO:0000313" key="6">
    <source>
        <dbReference type="EMBL" id="MBL0765275.1"/>
    </source>
</evidence>
<comment type="catalytic activity">
    <reaction evidence="3">
        <text>Endohydrolysis of (1-&gt;4)-alpha-D-glucosidic linkages in polysaccharides containing three or more (1-&gt;4)-alpha-linked D-glucose units.</text>
        <dbReference type="EC" id="3.2.1.1"/>
    </reaction>
</comment>
<evidence type="ECO:0000256" key="4">
    <source>
        <dbReference type="SAM" id="SignalP"/>
    </source>
</evidence>
<dbReference type="GO" id="GO:0005975">
    <property type="term" value="P:carbohydrate metabolic process"/>
    <property type="evidence" value="ECO:0007669"/>
    <property type="project" value="InterPro"/>
</dbReference>
<dbReference type="PANTHER" id="PTHR10357:SF209">
    <property type="entry name" value="PERIPLASMIC ALPHA-AMYLASE"/>
    <property type="match status" value="1"/>
</dbReference>
<dbReference type="Gene3D" id="3.20.20.80">
    <property type="entry name" value="Glycosidases"/>
    <property type="match status" value="1"/>
</dbReference>
<evidence type="ECO:0000256" key="3">
    <source>
        <dbReference type="RuleBase" id="RU361134"/>
    </source>
</evidence>
<dbReference type="AlphaFoldDB" id="A0A937DIS6"/>
<feature type="chain" id="PRO_5037314061" description="Alpha-amylase" evidence="4">
    <location>
        <begin position="20"/>
        <end position="561"/>
    </location>
</feature>